<dbReference type="GO" id="GO:0000287">
    <property type="term" value="F:magnesium ion binding"/>
    <property type="evidence" value="ECO:0007669"/>
    <property type="project" value="InterPro"/>
</dbReference>
<dbReference type="Pfam" id="PF00692">
    <property type="entry name" value="dUTPase"/>
    <property type="match status" value="1"/>
</dbReference>
<evidence type="ECO:0000259" key="5">
    <source>
        <dbReference type="Pfam" id="PF00692"/>
    </source>
</evidence>
<dbReference type="EC" id="3.6.1.23" evidence="2"/>
<dbReference type="GO" id="GO:0004170">
    <property type="term" value="F:dUTP diphosphatase activity"/>
    <property type="evidence" value="ECO:0007669"/>
    <property type="project" value="UniProtKB-EC"/>
</dbReference>
<evidence type="ECO:0000256" key="1">
    <source>
        <dbReference type="ARBA" id="ARBA00006581"/>
    </source>
</evidence>
<dbReference type="AlphaFoldDB" id="A0A382LVZ5"/>
<accession>A0A382LVZ5</accession>
<dbReference type="EMBL" id="UINC01088729">
    <property type="protein sequence ID" value="SVC39212.1"/>
    <property type="molecule type" value="Genomic_DNA"/>
</dbReference>
<reference evidence="6" key="1">
    <citation type="submission" date="2018-05" db="EMBL/GenBank/DDBJ databases">
        <authorList>
            <person name="Lanie J.A."/>
            <person name="Ng W.-L."/>
            <person name="Kazmierczak K.M."/>
            <person name="Andrzejewski T.M."/>
            <person name="Davidsen T.M."/>
            <person name="Wayne K.J."/>
            <person name="Tettelin H."/>
            <person name="Glass J.I."/>
            <person name="Rusch D."/>
            <person name="Podicherti R."/>
            <person name="Tsui H.-C.T."/>
            <person name="Winkler M.E."/>
        </authorList>
    </citation>
    <scope>NUCLEOTIDE SEQUENCE</scope>
</reference>
<organism evidence="6">
    <name type="scientific">marine metagenome</name>
    <dbReference type="NCBI Taxonomy" id="408172"/>
    <lineage>
        <taxon>unclassified sequences</taxon>
        <taxon>metagenomes</taxon>
        <taxon>ecological metagenomes</taxon>
    </lineage>
</organism>
<keyword evidence="3" id="KW-0378">Hydrolase</keyword>
<name>A0A382LVZ5_9ZZZZ</name>
<feature type="domain" description="dUTPase-like" evidence="5">
    <location>
        <begin position="14"/>
        <end position="99"/>
    </location>
</feature>
<dbReference type="InterPro" id="IPR029054">
    <property type="entry name" value="dUTPase-like"/>
</dbReference>
<proteinExistence type="inferred from homology"/>
<evidence type="ECO:0000256" key="3">
    <source>
        <dbReference type="ARBA" id="ARBA00022801"/>
    </source>
</evidence>
<dbReference type="Gene3D" id="2.70.40.10">
    <property type="match status" value="1"/>
</dbReference>
<sequence length="100" mass="10755">MIHLQIACESGDGRPYLLMPRSSIAKTPLRLCNSIGLIDGGYRGEIMAVVDNIKTEAFIVEPGQRLFQLVGMDGSPIHFQMVDALSETTRGDGGFGSTGK</sequence>
<keyword evidence="4" id="KW-0546">Nucleotide metabolism</keyword>
<dbReference type="GO" id="GO:0006226">
    <property type="term" value="P:dUMP biosynthetic process"/>
    <property type="evidence" value="ECO:0007669"/>
    <property type="project" value="InterPro"/>
</dbReference>
<gene>
    <name evidence="6" type="ORF">METZ01_LOCUS292066</name>
</gene>
<evidence type="ECO:0000256" key="4">
    <source>
        <dbReference type="ARBA" id="ARBA00023080"/>
    </source>
</evidence>
<dbReference type="PANTHER" id="PTHR11241">
    <property type="entry name" value="DEOXYURIDINE 5'-TRIPHOSPHATE NUCLEOTIDOHYDROLASE"/>
    <property type="match status" value="1"/>
</dbReference>
<dbReference type="PANTHER" id="PTHR11241:SF0">
    <property type="entry name" value="DEOXYURIDINE 5'-TRIPHOSPHATE NUCLEOTIDOHYDROLASE"/>
    <property type="match status" value="1"/>
</dbReference>
<dbReference type="InterPro" id="IPR033704">
    <property type="entry name" value="dUTPase_trimeric"/>
</dbReference>
<dbReference type="InterPro" id="IPR036157">
    <property type="entry name" value="dUTPase-like_sf"/>
</dbReference>
<dbReference type="CDD" id="cd07557">
    <property type="entry name" value="trimeric_dUTPase"/>
    <property type="match status" value="1"/>
</dbReference>
<dbReference type="GO" id="GO:0046081">
    <property type="term" value="P:dUTP catabolic process"/>
    <property type="evidence" value="ECO:0007669"/>
    <property type="project" value="InterPro"/>
</dbReference>
<protein>
    <recommendedName>
        <fullName evidence="2">dUTP diphosphatase</fullName>
        <ecNumber evidence="2">3.6.1.23</ecNumber>
    </recommendedName>
</protein>
<dbReference type="InterPro" id="IPR008181">
    <property type="entry name" value="dUTPase"/>
</dbReference>
<dbReference type="SUPFAM" id="SSF51283">
    <property type="entry name" value="dUTPase-like"/>
    <property type="match status" value="1"/>
</dbReference>
<evidence type="ECO:0000313" key="6">
    <source>
        <dbReference type="EMBL" id="SVC39212.1"/>
    </source>
</evidence>
<comment type="similarity">
    <text evidence="1">Belongs to the dUTPase family.</text>
</comment>
<evidence type="ECO:0000256" key="2">
    <source>
        <dbReference type="ARBA" id="ARBA00012379"/>
    </source>
</evidence>